<dbReference type="Pfam" id="PF04552">
    <property type="entry name" value="Sigma54_DBD"/>
    <property type="match status" value="1"/>
</dbReference>
<keyword evidence="5 10" id="KW-0548">Nucleotidyltransferase</keyword>
<dbReference type="NCBIfam" id="NF009118">
    <property type="entry name" value="PRK12469.1"/>
    <property type="match status" value="1"/>
</dbReference>
<keyword evidence="6 10" id="KW-0805">Transcription regulation</keyword>
<feature type="region of interest" description="Disordered" evidence="11">
    <location>
        <begin position="44"/>
        <end position="74"/>
    </location>
</feature>
<evidence type="ECO:0000256" key="1">
    <source>
        <dbReference type="ARBA" id="ARBA00008798"/>
    </source>
</evidence>
<reference evidence="15" key="3">
    <citation type="submission" date="2021-06" db="EMBL/GenBank/DDBJ databases">
        <title>Genomic Description and Analysis of Intracellular Bacteria, Candidatus Berkiella cookevillensis and Candidatus Berkiella aquae.</title>
        <authorList>
            <person name="Kidane D.T."/>
            <person name="Mehari Y.T."/>
            <person name="Rice F.C."/>
            <person name="Arivett B.A."/>
            <person name="Farone A.L."/>
            <person name="Berk S.G."/>
            <person name="Farone M.B."/>
        </authorList>
    </citation>
    <scope>NUCLEOTIDE SEQUENCE</scope>
    <source>
        <strain evidence="15">CC99</strain>
    </source>
</reference>
<dbReference type="PIRSF" id="PIRSF000774">
    <property type="entry name" value="RpoN"/>
    <property type="match status" value="1"/>
</dbReference>
<dbReference type="FunFam" id="1.10.10.60:FF:000045">
    <property type="entry name" value="RNA polymerase sigma-54 factor"/>
    <property type="match status" value="1"/>
</dbReference>
<dbReference type="Pfam" id="PF00309">
    <property type="entry name" value="Sigma54_AID"/>
    <property type="match status" value="1"/>
</dbReference>
<keyword evidence="8 10" id="KW-0238">DNA-binding</keyword>
<dbReference type="GO" id="GO:0016779">
    <property type="term" value="F:nucleotidyltransferase activity"/>
    <property type="evidence" value="ECO:0007669"/>
    <property type="project" value="UniProtKB-KW"/>
</dbReference>
<organism evidence="14">
    <name type="scientific">Candidatus Berkiella cookevillensis</name>
    <dbReference type="NCBI Taxonomy" id="437022"/>
    <lineage>
        <taxon>Bacteria</taxon>
        <taxon>Pseudomonadati</taxon>
        <taxon>Pseudomonadota</taxon>
        <taxon>Gammaproteobacteria</taxon>
        <taxon>Candidatus Berkiellales</taxon>
        <taxon>Candidatus Berkiellaceae</taxon>
        <taxon>Candidatus Berkiella</taxon>
    </lineage>
</organism>
<feature type="domain" description="RNA polymerase sigma factor 54 core-binding" evidence="13">
    <location>
        <begin position="127"/>
        <end position="321"/>
    </location>
</feature>
<dbReference type="PROSITE" id="PS00717">
    <property type="entry name" value="SIGMA54_1"/>
    <property type="match status" value="1"/>
</dbReference>
<proteinExistence type="inferred from homology"/>
<dbReference type="GO" id="GO:0000428">
    <property type="term" value="C:DNA-directed RNA polymerase complex"/>
    <property type="evidence" value="ECO:0007669"/>
    <property type="project" value="UniProtKB-KW"/>
</dbReference>
<gene>
    <name evidence="14" type="primary">rpoN</name>
    <name evidence="15" type="ORF">CC99x_010000</name>
    <name evidence="14" type="ORF">CC99x_01840</name>
</gene>
<dbReference type="PATRIC" id="fig|1590042.3.peg.1871"/>
<evidence type="ECO:0000256" key="4">
    <source>
        <dbReference type="ARBA" id="ARBA00022679"/>
    </source>
</evidence>
<sequence>MKPTLQLRIGQQLSMTPQLQQAIRLLQLSSLDLQQEIQEALDKNPMLEAMDDIEPSNSTNENDVTDPNAEQHDSYDTNELLDSHHENDRKDASETQVNDYIDDNAWASEKMNGKTKESHHQSTGNEIERLTSHDANLQEHLLWQMQLTPFSLTDCLIATTLIDSINEDGYLTSTIEDIYTTLKEEVDIDIEEVEAVLHRIQQFDPVGVGARNLSECLRVQLQKLSPDMLWRNKAIELVCTYLDLLAKRDYAALRKYLQLSLEDLRQVIQLIQTQNPRPGREIGGASSEYITPDVFVRKRFNRWVVDLNPECTPSLKINANYAGMIRRADSSRDNQFLRNQLQEARWFLKSIENRNETLIKVSECIVEAQHDFFELGDVGMKPLILHQVADKVGMHESTISRITNQKYMHTPRGTFELKYFFSSHVTTASGGECSATAIRAHIKKLIAEENHQKPLSDDKLAKLLAEEGIQVARRTVAKYREAMTIPPSNERKKLI</sequence>
<evidence type="ECO:0000256" key="5">
    <source>
        <dbReference type="ARBA" id="ARBA00022695"/>
    </source>
</evidence>
<evidence type="ECO:0000256" key="6">
    <source>
        <dbReference type="ARBA" id="ARBA00023015"/>
    </source>
</evidence>
<feature type="domain" description="RNA polymerase sigma factor 54 DNA-binding" evidence="12">
    <location>
        <begin position="335"/>
        <end position="493"/>
    </location>
</feature>
<evidence type="ECO:0000259" key="12">
    <source>
        <dbReference type="Pfam" id="PF04552"/>
    </source>
</evidence>
<dbReference type="InterPro" id="IPR007634">
    <property type="entry name" value="RNA_pol_sigma_54_DNA-bd"/>
</dbReference>
<dbReference type="GO" id="GO:0016987">
    <property type="term" value="F:sigma factor activity"/>
    <property type="evidence" value="ECO:0007669"/>
    <property type="project" value="UniProtKB-KW"/>
</dbReference>
<dbReference type="InterPro" id="IPR007046">
    <property type="entry name" value="RNA_pol_sigma_54_core-bd"/>
</dbReference>
<dbReference type="Gene3D" id="1.10.10.60">
    <property type="entry name" value="Homeodomain-like"/>
    <property type="match status" value="1"/>
</dbReference>
<dbReference type="EMBL" id="LKHV02000001">
    <property type="protein sequence ID" value="MCS5709237.1"/>
    <property type="molecule type" value="Genomic_DNA"/>
</dbReference>
<dbReference type="PROSITE" id="PS00718">
    <property type="entry name" value="SIGMA54_2"/>
    <property type="match status" value="1"/>
</dbReference>
<dbReference type="RefSeq" id="WP_057624953.1">
    <property type="nucleotide sequence ID" value="NZ_LKHV02000001.1"/>
</dbReference>
<dbReference type="InterPro" id="IPR000394">
    <property type="entry name" value="RNA_pol_sigma_54"/>
</dbReference>
<dbReference type="GO" id="GO:0006352">
    <property type="term" value="P:DNA-templated transcription initiation"/>
    <property type="evidence" value="ECO:0007669"/>
    <property type="project" value="InterPro"/>
</dbReference>
<keyword evidence="7 10" id="KW-0731">Sigma factor</keyword>
<dbReference type="GO" id="GO:0001216">
    <property type="term" value="F:DNA-binding transcription activator activity"/>
    <property type="evidence" value="ECO:0007669"/>
    <property type="project" value="InterPro"/>
</dbReference>
<evidence type="ECO:0000313" key="15">
    <source>
        <dbReference type="EMBL" id="MCS5709237.1"/>
    </source>
</evidence>
<dbReference type="NCBIfam" id="TIGR02395">
    <property type="entry name" value="rpoN_sigma"/>
    <property type="match status" value="1"/>
</dbReference>
<evidence type="ECO:0000259" key="13">
    <source>
        <dbReference type="Pfam" id="PF04963"/>
    </source>
</evidence>
<keyword evidence="3 10" id="KW-0240">DNA-directed RNA polymerase</keyword>
<dbReference type="NCBIfam" id="NF004595">
    <property type="entry name" value="PRK05932.1-2"/>
    <property type="match status" value="1"/>
</dbReference>
<dbReference type="InterPro" id="IPR038709">
    <property type="entry name" value="RpoN_core-bd_sf"/>
</dbReference>
<dbReference type="PANTHER" id="PTHR32248">
    <property type="entry name" value="RNA POLYMERASE SIGMA-54 FACTOR"/>
    <property type="match status" value="1"/>
</dbReference>
<dbReference type="Pfam" id="PF04963">
    <property type="entry name" value="Sigma54_CBD"/>
    <property type="match status" value="1"/>
</dbReference>
<dbReference type="Proteomes" id="UP000051494">
    <property type="component" value="Unassembled WGS sequence"/>
</dbReference>
<dbReference type="AlphaFoldDB" id="A0A0Q9YC18"/>
<dbReference type="GO" id="GO:0032993">
    <property type="term" value="C:protein-DNA complex"/>
    <property type="evidence" value="ECO:0007669"/>
    <property type="project" value="UniProtKB-ARBA"/>
</dbReference>
<keyword evidence="16" id="KW-1185">Reference proteome</keyword>
<evidence type="ECO:0000256" key="2">
    <source>
        <dbReference type="ARBA" id="ARBA00019942"/>
    </source>
</evidence>
<dbReference type="PROSITE" id="PS50044">
    <property type="entry name" value="SIGMA54_3"/>
    <property type="match status" value="1"/>
</dbReference>
<evidence type="ECO:0000256" key="11">
    <source>
        <dbReference type="SAM" id="MobiDB-lite"/>
    </source>
</evidence>
<dbReference type="EMBL" id="LKHV01000009">
    <property type="protein sequence ID" value="KRG18128.1"/>
    <property type="molecule type" value="Genomic_DNA"/>
</dbReference>
<evidence type="ECO:0000256" key="10">
    <source>
        <dbReference type="PIRNR" id="PIRNR000774"/>
    </source>
</evidence>
<dbReference type="FunFam" id="1.10.10.1330:FF:000001">
    <property type="entry name" value="RNA polymerase sigma-54 factor"/>
    <property type="match status" value="1"/>
</dbReference>
<comment type="similarity">
    <text evidence="1 10">Belongs to the sigma-54 factor family.</text>
</comment>
<comment type="caution">
    <text evidence="14">The sequence shown here is derived from an EMBL/GenBank/DDBJ whole genome shotgun (WGS) entry which is preliminary data.</text>
</comment>
<keyword evidence="9 10" id="KW-0804">Transcription</keyword>
<dbReference type="STRING" id="437022.CC99x_01840"/>
<evidence type="ECO:0000256" key="7">
    <source>
        <dbReference type="ARBA" id="ARBA00023082"/>
    </source>
</evidence>
<dbReference type="Gene3D" id="1.10.10.1330">
    <property type="entry name" value="RNA polymerase sigma-54 factor, core-binding domain"/>
    <property type="match status" value="1"/>
</dbReference>
<keyword evidence="4 10" id="KW-0808">Transferase</keyword>
<evidence type="ECO:0000313" key="14">
    <source>
        <dbReference type="EMBL" id="KRG18128.1"/>
    </source>
</evidence>
<evidence type="ECO:0000313" key="16">
    <source>
        <dbReference type="Proteomes" id="UP000051494"/>
    </source>
</evidence>
<evidence type="ECO:0000256" key="9">
    <source>
        <dbReference type="ARBA" id="ARBA00023163"/>
    </source>
</evidence>
<dbReference type="PRINTS" id="PR00045">
    <property type="entry name" value="SIGMA54FCT"/>
</dbReference>
<evidence type="ECO:0000256" key="3">
    <source>
        <dbReference type="ARBA" id="ARBA00022478"/>
    </source>
</evidence>
<reference evidence="15" key="2">
    <citation type="journal article" date="2016" name="Genome Announc.">
        <title>Draft Genome Sequences of Two Novel Amoeba-Resistant Intranuclear Bacteria, 'Candidatus Berkiella cookevillensis' and 'Candidatus Berkiella aquae'.</title>
        <authorList>
            <person name="Mehari Y.T."/>
            <person name="Arivett B.A."/>
            <person name="Farone A.L."/>
            <person name="Gunderson J.H."/>
            <person name="Farone M.B."/>
        </authorList>
    </citation>
    <scope>NUCLEOTIDE SEQUENCE</scope>
    <source>
        <strain evidence="15">CC99</strain>
    </source>
</reference>
<dbReference type="PANTHER" id="PTHR32248:SF4">
    <property type="entry name" value="RNA POLYMERASE SIGMA-54 FACTOR"/>
    <property type="match status" value="1"/>
</dbReference>
<comment type="function">
    <text evidence="10">Sigma factors are initiation factors that promote the attachment of RNA polymerase to specific initiation sites and are then released.</text>
</comment>
<protein>
    <recommendedName>
        <fullName evidence="2 10">RNA polymerase sigma-54 factor</fullName>
    </recommendedName>
</protein>
<evidence type="ECO:0000256" key="8">
    <source>
        <dbReference type="ARBA" id="ARBA00023125"/>
    </source>
</evidence>
<reference evidence="14" key="1">
    <citation type="submission" date="2015-09" db="EMBL/GenBank/DDBJ databases">
        <title>Draft Genome Sequences of Two Novel Amoeba-resistant Intranuclear Bacteria, Candidatus Berkiella cookevillensis and Candidatus Berkiella aquae.</title>
        <authorList>
            <person name="Mehari Y.T."/>
            <person name="Arivett B.A."/>
            <person name="Farone A.L."/>
            <person name="Gunderson J.H."/>
            <person name="Farone M.B."/>
        </authorList>
    </citation>
    <scope>NUCLEOTIDE SEQUENCE [LARGE SCALE GENOMIC DNA]</scope>
    <source>
        <strain evidence="14">CC99</strain>
    </source>
</reference>
<name>A0A0Q9YC18_9GAMM</name>
<accession>A0A0Q9YC18</accession>
<dbReference type="OrthoDB" id="9814402at2"/>
<dbReference type="GO" id="GO:0000976">
    <property type="term" value="F:transcription cis-regulatory region binding"/>
    <property type="evidence" value="ECO:0007669"/>
    <property type="project" value="UniProtKB-ARBA"/>
</dbReference>